<name>J7RFX6_9CAUD</name>
<sequence length="66" mass="7552">MLPEVKCYIFLATVTVGFAGRPLLQQEINHGFHLRYLSGSCHLPANHEWPARRCHRAGCRVNRQGH</sequence>
<dbReference type="Proteomes" id="UP000002867">
    <property type="component" value="Segment"/>
</dbReference>
<keyword evidence="2" id="KW-1185">Reference proteome</keyword>
<proteinExistence type="predicted"/>
<evidence type="ECO:0000313" key="1">
    <source>
        <dbReference type="EMBL" id="CCL97936.1"/>
    </source>
</evidence>
<organism evidence="1 2">
    <name type="scientific">Pseudomonas phage tf</name>
    <dbReference type="NCBI Taxonomy" id="1114179"/>
    <lineage>
        <taxon>Viruses</taxon>
        <taxon>Duplodnaviria</taxon>
        <taxon>Heunggongvirae</taxon>
        <taxon>Uroviricota</taxon>
        <taxon>Caudoviricetes</taxon>
        <taxon>Krylovvirus</taxon>
        <taxon>Krylovvirus tf</taxon>
    </lineage>
</organism>
<protein>
    <submittedName>
        <fullName evidence="1">Uncharacterized protein</fullName>
    </submittedName>
</protein>
<gene>
    <name evidence="1" type="ORF">tf_12</name>
</gene>
<dbReference type="RefSeq" id="YP_006659978.1">
    <property type="nucleotide sequence ID" value="NC_017971.2"/>
</dbReference>
<dbReference type="GeneID" id="13538746"/>
<accession>J7RFX6</accession>
<evidence type="ECO:0000313" key="2">
    <source>
        <dbReference type="Proteomes" id="UP000002867"/>
    </source>
</evidence>
<dbReference type="KEGG" id="vg:13538746"/>
<dbReference type="EMBL" id="HE611333">
    <property type="protein sequence ID" value="CCL97936.1"/>
    <property type="molecule type" value="Genomic_DNA"/>
</dbReference>
<reference evidence="1 2" key="1">
    <citation type="journal article" date="2012" name="PLoS ONE">
        <title>Genomic Analysis of Pseudomonas putida Phage tf with Localized Single-Strand DNA Interruptions.</title>
        <authorList>
            <person name="Glukhov A.S."/>
            <person name="Krutilina A.I."/>
            <person name="Shlyapnikov M.G."/>
            <person name="Severinov K."/>
            <person name="Lavysh D."/>
            <person name="Kochetkov V.V."/>
            <person name="McGrath J.W."/>
            <person name="de Leeuwe C."/>
            <person name="Shaburova O.V."/>
            <person name="Krylov V.N."/>
            <person name="Akulenko N.V."/>
            <person name="Kulakov L.A."/>
        </authorList>
    </citation>
    <scope>NUCLEOTIDE SEQUENCE [LARGE SCALE GENOMIC DNA]</scope>
</reference>